<organism evidence="2 3">
    <name type="scientific">Paenibacillus bovis</name>
    <dbReference type="NCBI Taxonomy" id="1616788"/>
    <lineage>
        <taxon>Bacteria</taxon>
        <taxon>Bacillati</taxon>
        <taxon>Bacillota</taxon>
        <taxon>Bacilli</taxon>
        <taxon>Bacillales</taxon>
        <taxon>Paenibacillaceae</taxon>
        <taxon>Paenibacillus</taxon>
    </lineage>
</organism>
<dbReference type="NCBIfam" id="TIGR00176">
    <property type="entry name" value="mobB"/>
    <property type="match status" value="1"/>
</dbReference>
<proteinExistence type="predicted"/>
<reference evidence="3" key="1">
    <citation type="submission" date="2015-10" db="EMBL/GenBank/DDBJ databases">
        <title>Genome of Paenibacillus bovis sp. nov.</title>
        <authorList>
            <person name="Wu Z."/>
            <person name="Gao C."/>
            <person name="Liu Z."/>
            <person name="Zheng H."/>
        </authorList>
    </citation>
    <scope>NUCLEOTIDE SEQUENCE [LARGE SCALE GENOMIC DNA]</scope>
    <source>
        <strain evidence="3">BD3526</strain>
    </source>
</reference>
<dbReference type="RefSeq" id="WP_060535290.1">
    <property type="nucleotide sequence ID" value="NZ_CP013023.1"/>
</dbReference>
<feature type="domain" description="Molybdopterin-guanine dinucleotide biosynthesis protein B (MobB)" evidence="1">
    <location>
        <begin position="15"/>
        <end position="130"/>
    </location>
</feature>
<dbReference type="PANTHER" id="PTHR40072:SF1">
    <property type="entry name" value="MOLYBDOPTERIN-GUANINE DINUCLEOTIDE BIOSYNTHESIS ADAPTER PROTEIN"/>
    <property type="match status" value="1"/>
</dbReference>
<dbReference type="GO" id="GO:0005525">
    <property type="term" value="F:GTP binding"/>
    <property type="evidence" value="ECO:0007669"/>
    <property type="project" value="InterPro"/>
</dbReference>
<evidence type="ECO:0000313" key="3">
    <source>
        <dbReference type="Proteomes" id="UP000078148"/>
    </source>
</evidence>
<dbReference type="STRING" id="1616788.AR543_14965"/>
<dbReference type="OrthoDB" id="9786803at2"/>
<dbReference type="GO" id="GO:0006777">
    <property type="term" value="P:Mo-molybdopterin cofactor biosynthetic process"/>
    <property type="evidence" value="ECO:0007669"/>
    <property type="project" value="InterPro"/>
</dbReference>
<dbReference type="InterPro" id="IPR052539">
    <property type="entry name" value="MGD_biosynthesis_adapter"/>
</dbReference>
<dbReference type="PANTHER" id="PTHR40072">
    <property type="entry name" value="MOLYBDOPTERIN-GUANINE DINUCLEOTIDE BIOSYNTHESIS ADAPTER PROTEIN-RELATED"/>
    <property type="match status" value="1"/>
</dbReference>
<dbReference type="InterPro" id="IPR027417">
    <property type="entry name" value="P-loop_NTPase"/>
</dbReference>
<sequence>MNGVTQSLSTVLPPVIQIVGYKNSGKTTLITELLRLWAADGKRVAVIKHDAHQFQMDHPGTDTFAHTEAGAAAVAITSPTRTAIIREQPSTLQQIIAELAAQSADSYDLILVEGFKQEPYPKAALIAREADLPLLDHLTELHWIYTRLQPNELNALLFEQDHSREPAVQTLPETLNLKETPIIPAGKDGIMKLFIALNAYIMSYAKR</sequence>
<dbReference type="CDD" id="cd03116">
    <property type="entry name" value="MobB"/>
    <property type="match status" value="1"/>
</dbReference>
<evidence type="ECO:0000259" key="1">
    <source>
        <dbReference type="Pfam" id="PF03205"/>
    </source>
</evidence>
<gene>
    <name evidence="2" type="ORF">AR543_14965</name>
</gene>
<dbReference type="SUPFAM" id="SSF52540">
    <property type="entry name" value="P-loop containing nucleoside triphosphate hydrolases"/>
    <property type="match status" value="1"/>
</dbReference>
<dbReference type="Pfam" id="PF03205">
    <property type="entry name" value="MobB"/>
    <property type="match status" value="1"/>
</dbReference>
<name>A0A172ZIE9_9BACL</name>
<dbReference type="InterPro" id="IPR004435">
    <property type="entry name" value="MobB_dom"/>
</dbReference>
<accession>A0A172ZIE9</accession>
<dbReference type="EMBL" id="CP013023">
    <property type="protein sequence ID" value="ANF97172.1"/>
    <property type="molecule type" value="Genomic_DNA"/>
</dbReference>
<dbReference type="KEGG" id="pbv:AR543_14965"/>
<evidence type="ECO:0000313" key="2">
    <source>
        <dbReference type="EMBL" id="ANF97172.1"/>
    </source>
</evidence>
<keyword evidence="3" id="KW-1185">Reference proteome</keyword>
<dbReference type="Gene3D" id="3.40.50.300">
    <property type="entry name" value="P-loop containing nucleotide triphosphate hydrolases"/>
    <property type="match status" value="1"/>
</dbReference>
<dbReference type="AlphaFoldDB" id="A0A172ZIE9"/>
<dbReference type="Proteomes" id="UP000078148">
    <property type="component" value="Chromosome"/>
</dbReference>
<reference evidence="2 3" key="2">
    <citation type="journal article" date="2016" name="Int. J. Syst. Evol. Microbiol.">
        <title>Paenibacillus bovis sp. nov., isolated from raw yak (Bos grunniens) milk.</title>
        <authorList>
            <person name="Gao C."/>
            <person name="Han J."/>
            <person name="Liu Z."/>
            <person name="Xu X."/>
            <person name="Hang F."/>
            <person name="Wu Z."/>
        </authorList>
    </citation>
    <scope>NUCLEOTIDE SEQUENCE [LARGE SCALE GENOMIC DNA]</scope>
    <source>
        <strain evidence="2 3">BD3526</strain>
    </source>
</reference>
<protein>
    <submittedName>
        <fullName evidence="2">Molybdopterin-guanine dinucleotide biosynthesis protein B</fullName>
    </submittedName>
</protein>